<keyword evidence="15" id="KW-1185">Reference proteome</keyword>
<dbReference type="GO" id="GO:0046295">
    <property type="term" value="P:glycolate biosynthetic process"/>
    <property type="evidence" value="ECO:0007669"/>
    <property type="project" value="UniProtKB-UniRule"/>
</dbReference>
<proteinExistence type="inferred from homology"/>
<dbReference type="EMBL" id="JAJNCT010000025">
    <property type="protein sequence ID" value="MCD2167082.1"/>
    <property type="molecule type" value="Genomic_DNA"/>
</dbReference>
<evidence type="ECO:0000313" key="14">
    <source>
        <dbReference type="EMBL" id="MCD2167082.1"/>
    </source>
</evidence>
<dbReference type="RefSeq" id="WP_230778530.1">
    <property type="nucleotide sequence ID" value="NZ_JAJNCT010000025.1"/>
</dbReference>
<evidence type="ECO:0000256" key="1">
    <source>
        <dbReference type="ARBA" id="ARBA00000830"/>
    </source>
</evidence>
<dbReference type="Gene3D" id="1.10.150.240">
    <property type="entry name" value="Putative phosphatase, domain 2"/>
    <property type="match status" value="1"/>
</dbReference>
<keyword evidence="9 13" id="KW-0378">Hydrolase</keyword>
<name>A0AAW4XY22_9BURK</name>
<comment type="similarity">
    <text evidence="4 13">Belongs to the HAD-like hydrolase superfamily. CbbY/CbbZ/Gph/YieH family.</text>
</comment>
<dbReference type="InterPro" id="IPR037512">
    <property type="entry name" value="PGPase_prok"/>
</dbReference>
<dbReference type="PANTHER" id="PTHR43434">
    <property type="entry name" value="PHOSPHOGLYCOLATE PHOSPHATASE"/>
    <property type="match status" value="1"/>
</dbReference>
<keyword evidence="10 13" id="KW-0460">Magnesium</keyword>
<evidence type="ECO:0000256" key="5">
    <source>
        <dbReference type="ARBA" id="ARBA00011233"/>
    </source>
</evidence>
<feature type="binding site" evidence="13">
    <location>
        <position position="191"/>
    </location>
    <ligand>
        <name>Mg(2+)</name>
        <dbReference type="ChEBI" id="CHEBI:18420"/>
    </ligand>
</feature>
<dbReference type="HAMAP" id="MF_00495">
    <property type="entry name" value="GPH_hydrolase_bact"/>
    <property type="match status" value="1"/>
</dbReference>
<evidence type="ECO:0000256" key="7">
    <source>
        <dbReference type="ARBA" id="ARBA00022567"/>
    </source>
</evidence>
<feature type="binding site" evidence="13">
    <location>
        <position position="17"/>
    </location>
    <ligand>
        <name>Mg(2+)</name>
        <dbReference type="ChEBI" id="CHEBI:18420"/>
    </ligand>
</feature>
<dbReference type="PANTHER" id="PTHR43434:SF1">
    <property type="entry name" value="PHOSPHOGLYCOLATE PHOSPHATASE"/>
    <property type="match status" value="1"/>
</dbReference>
<reference evidence="14 15" key="1">
    <citation type="submission" date="2021-11" db="EMBL/GenBank/DDBJ databases">
        <title>Genome sequence.</title>
        <authorList>
            <person name="Sun Q."/>
        </authorList>
    </citation>
    <scope>NUCLEOTIDE SEQUENCE [LARGE SCALE GENOMIC DNA]</scope>
    <source>
        <strain evidence="14 15">KCTC 12005</strain>
    </source>
</reference>
<dbReference type="SFLD" id="SFLDG01135">
    <property type="entry name" value="C1.5.6:_HAD__Beta-PGM__Phospha"/>
    <property type="match status" value="1"/>
</dbReference>
<evidence type="ECO:0000256" key="10">
    <source>
        <dbReference type="ARBA" id="ARBA00022842"/>
    </source>
</evidence>
<comment type="catalytic activity">
    <reaction evidence="1 13">
        <text>2-phosphoglycolate + H2O = glycolate + phosphate</text>
        <dbReference type="Rhea" id="RHEA:14369"/>
        <dbReference type="ChEBI" id="CHEBI:15377"/>
        <dbReference type="ChEBI" id="CHEBI:29805"/>
        <dbReference type="ChEBI" id="CHEBI:43474"/>
        <dbReference type="ChEBI" id="CHEBI:58033"/>
        <dbReference type="EC" id="3.1.3.18"/>
    </reaction>
</comment>
<dbReference type="Pfam" id="PF00702">
    <property type="entry name" value="Hydrolase"/>
    <property type="match status" value="1"/>
</dbReference>
<evidence type="ECO:0000256" key="12">
    <source>
        <dbReference type="ARBA" id="ARBA00059247"/>
    </source>
</evidence>
<evidence type="ECO:0000256" key="3">
    <source>
        <dbReference type="ARBA" id="ARBA00004818"/>
    </source>
</evidence>
<comment type="function">
    <text evidence="12 13">Specifically catalyzes the dephosphorylation of 2-phosphoglycolate. Is involved in the dissimilation of the intracellular 2-phosphoglycolate formed during the DNA repair of 3'-phosphoglycolate ends, a major class of DNA lesions induced by oxidative stress.</text>
</comment>
<evidence type="ECO:0000256" key="13">
    <source>
        <dbReference type="HAMAP-Rule" id="MF_00495"/>
    </source>
</evidence>
<protein>
    <recommendedName>
        <fullName evidence="6 13">Phosphoglycolate phosphatase</fullName>
        <shortName evidence="13">PGP</shortName>
        <shortName evidence="13">PGPase</shortName>
        <ecNumber evidence="6 13">3.1.3.18</ecNumber>
    </recommendedName>
</protein>
<dbReference type="AlphaFoldDB" id="A0AAW4XY22"/>
<organism evidence="14 15">
    <name type="scientific">Comamonas koreensis</name>
    <dbReference type="NCBI Taxonomy" id="160825"/>
    <lineage>
        <taxon>Bacteria</taxon>
        <taxon>Pseudomonadati</taxon>
        <taxon>Pseudomonadota</taxon>
        <taxon>Betaproteobacteria</taxon>
        <taxon>Burkholderiales</taxon>
        <taxon>Comamonadaceae</taxon>
        <taxon>Comamonas</taxon>
    </lineage>
</organism>
<feature type="active site" description="Nucleophile" evidence="13">
    <location>
        <position position="17"/>
    </location>
</feature>
<dbReference type="GO" id="GO:0006281">
    <property type="term" value="P:DNA repair"/>
    <property type="evidence" value="ECO:0007669"/>
    <property type="project" value="TreeGrafter"/>
</dbReference>
<dbReference type="PRINTS" id="PR00413">
    <property type="entry name" value="HADHALOGNASE"/>
</dbReference>
<dbReference type="InterPro" id="IPR050155">
    <property type="entry name" value="HAD-like_hydrolase_sf"/>
</dbReference>
<dbReference type="InterPro" id="IPR023214">
    <property type="entry name" value="HAD_sf"/>
</dbReference>
<dbReference type="NCBIfam" id="TIGR01449">
    <property type="entry name" value="PGP_bact"/>
    <property type="match status" value="1"/>
</dbReference>
<keyword evidence="8 13" id="KW-0479">Metal-binding</keyword>
<evidence type="ECO:0000256" key="8">
    <source>
        <dbReference type="ARBA" id="ARBA00022723"/>
    </source>
</evidence>
<sequence>MTDVNKTLQRCEAVIVDLDGTMVDTMGDFAEALNRMLADLQLPAIDVQTIEPMVGKGSEHLLRAVLTHVLAQVHQASGQPVPATEIDNRYAQAWERYQHHYLAINGRFSRVYDGVEKGLAQWRAKGLKMACLTNKPLSFAEPLLRAKGLRDYFDHVFGGDSFERKKPDPLPLLKTCEALGSKPALTLMVGDSSNDAEAAHNAGCPVVLVSYGYNHGQPIRQVAAAGYVDALSELQA</sequence>
<dbReference type="GO" id="GO:0005829">
    <property type="term" value="C:cytosol"/>
    <property type="evidence" value="ECO:0007669"/>
    <property type="project" value="TreeGrafter"/>
</dbReference>
<dbReference type="NCBIfam" id="TIGR01509">
    <property type="entry name" value="HAD-SF-IA-v3"/>
    <property type="match status" value="1"/>
</dbReference>
<gene>
    <name evidence="14" type="primary">gph</name>
    <name evidence="14" type="ORF">LPW39_18330</name>
</gene>
<dbReference type="GO" id="GO:0008967">
    <property type="term" value="F:phosphoglycolate phosphatase activity"/>
    <property type="evidence" value="ECO:0007669"/>
    <property type="project" value="UniProtKB-UniRule"/>
</dbReference>
<comment type="pathway">
    <text evidence="3 13">Organic acid metabolism; glycolate biosynthesis; glycolate from 2-phosphoglycolate: step 1/1.</text>
</comment>
<comment type="caution">
    <text evidence="14">The sequence shown here is derived from an EMBL/GenBank/DDBJ whole genome shotgun (WGS) entry which is preliminary data.</text>
</comment>
<dbReference type="GO" id="GO:0019253">
    <property type="term" value="P:reductive pentose-phosphate cycle"/>
    <property type="evidence" value="ECO:0007669"/>
    <property type="project" value="UniProtKB-KW"/>
</dbReference>
<evidence type="ECO:0000256" key="11">
    <source>
        <dbReference type="ARBA" id="ARBA00023277"/>
    </source>
</evidence>
<accession>A0AAW4XY22</accession>
<dbReference type="InterPro" id="IPR006439">
    <property type="entry name" value="HAD-SF_hydro_IA"/>
</dbReference>
<dbReference type="InterPro" id="IPR023198">
    <property type="entry name" value="PGP-like_dom2"/>
</dbReference>
<dbReference type="SFLD" id="SFLDS00003">
    <property type="entry name" value="Haloacid_Dehalogenase"/>
    <property type="match status" value="1"/>
</dbReference>
<feature type="binding site" evidence="13">
    <location>
        <position position="19"/>
    </location>
    <ligand>
        <name>Mg(2+)</name>
        <dbReference type="ChEBI" id="CHEBI:18420"/>
    </ligand>
</feature>
<keyword evidence="11 13" id="KW-0119">Carbohydrate metabolism</keyword>
<dbReference type="NCBIfam" id="TIGR01549">
    <property type="entry name" value="HAD-SF-IA-v1"/>
    <property type="match status" value="1"/>
</dbReference>
<evidence type="ECO:0000256" key="2">
    <source>
        <dbReference type="ARBA" id="ARBA00001946"/>
    </source>
</evidence>
<dbReference type="Gene3D" id="3.40.50.1000">
    <property type="entry name" value="HAD superfamily/HAD-like"/>
    <property type="match status" value="1"/>
</dbReference>
<dbReference type="InterPro" id="IPR036412">
    <property type="entry name" value="HAD-like_sf"/>
</dbReference>
<dbReference type="GO" id="GO:0046872">
    <property type="term" value="F:metal ion binding"/>
    <property type="evidence" value="ECO:0007669"/>
    <property type="project" value="UniProtKB-KW"/>
</dbReference>
<evidence type="ECO:0000256" key="9">
    <source>
        <dbReference type="ARBA" id="ARBA00022801"/>
    </source>
</evidence>
<comment type="subunit">
    <text evidence="5">Homotrimer.</text>
</comment>
<dbReference type="SFLD" id="SFLDG01129">
    <property type="entry name" value="C1.5:_HAD__Beta-PGM__Phosphata"/>
    <property type="match status" value="1"/>
</dbReference>
<dbReference type="EC" id="3.1.3.18" evidence="6 13"/>
<comment type="cofactor">
    <cofactor evidence="2 13">
        <name>Mg(2+)</name>
        <dbReference type="ChEBI" id="CHEBI:18420"/>
    </cofactor>
</comment>
<evidence type="ECO:0000256" key="6">
    <source>
        <dbReference type="ARBA" id="ARBA00013078"/>
    </source>
</evidence>
<evidence type="ECO:0000256" key="4">
    <source>
        <dbReference type="ARBA" id="ARBA00006171"/>
    </source>
</evidence>
<evidence type="ECO:0000313" key="15">
    <source>
        <dbReference type="Proteomes" id="UP001199260"/>
    </source>
</evidence>
<dbReference type="FunFam" id="3.40.50.1000:FF:000022">
    <property type="entry name" value="Phosphoglycolate phosphatase"/>
    <property type="match status" value="1"/>
</dbReference>
<keyword evidence="7" id="KW-0113">Calvin cycle</keyword>
<dbReference type="Proteomes" id="UP001199260">
    <property type="component" value="Unassembled WGS sequence"/>
</dbReference>
<dbReference type="SUPFAM" id="SSF56784">
    <property type="entry name" value="HAD-like"/>
    <property type="match status" value="1"/>
</dbReference>